<dbReference type="AlphaFoldDB" id="A0A7S6ZT19"/>
<name>A0A7S6ZT19_9GAMM</name>
<dbReference type="GO" id="GO:0043488">
    <property type="term" value="P:regulation of mRNA stability"/>
    <property type="evidence" value="ECO:0007669"/>
    <property type="project" value="TreeGrafter"/>
</dbReference>
<dbReference type="SMART" id="SM00357">
    <property type="entry name" value="CSP"/>
    <property type="match status" value="1"/>
</dbReference>
<organism evidence="5 6">
    <name type="scientific">Novilysobacter ciconiae</name>
    <dbReference type="NCBI Taxonomy" id="2781022"/>
    <lineage>
        <taxon>Bacteria</taxon>
        <taxon>Pseudomonadati</taxon>
        <taxon>Pseudomonadota</taxon>
        <taxon>Gammaproteobacteria</taxon>
        <taxon>Lysobacterales</taxon>
        <taxon>Lysobacteraceae</taxon>
        <taxon>Novilysobacter</taxon>
    </lineage>
</organism>
<dbReference type="Pfam" id="PF05901">
    <property type="entry name" value="Excalibur"/>
    <property type="match status" value="1"/>
</dbReference>
<dbReference type="InterPro" id="IPR008613">
    <property type="entry name" value="Excalibur_Ca-bd_domain"/>
</dbReference>
<dbReference type="GO" id="GO:0003730">
    <property type="term" value="F:mRNA 3'-UTR binding"/>
    <property type="evidence" value="ECO:0007669"/>
    <property type="project" value="TreeGrafter"/>
</dbReference>
<gene>
    <name evidence="5" type="ORF">INQ41_05385</name>
</gene>
<comment type="subcellular location">
    <subcellularLocation>
        <location evidence="2">Cytoplasm</location>
    </subcellularLocation>
</comment>
<dbReference type="Proteomes" id="UP000594059">
    <property type="component" value="Chromosome"/>
</dbReference>
<evidence type="ECO:0000313" key="6">
    <source>
        <dbReference type="Proteomes" id="UP000594059"/>
    </source>
</evidence>
<reference evidence="5 6" key="1">
    <citation type="submission" date="2020-10" db="EMBL/GenBank/DDBJ databases">
        <title>complete genome sequencing of Lysobacter sp. H21R20.</title>
        <authorList>
            <person name="Bae J.-W."/>
            <person name="Lee S.-Y."/>
        </authorList>
    </citation>
    <scope>NUCLEOTIDE SEQUENCE [LARGE SCALE GENOMIC DNA]</scope>
    <source>
        <strain evidence="5 6">H21R20</strain>
    </source>
</reference>
<evidence type="ECO:0000256" key="2">
    <source>
        <dbReference type="RuleBase" id="RU000408"/>
    </source>
</evidence>
<sequence>MRNHGNLTKWNEERGFGFIKPVGGAAEIFVHISAFPRDGRRPEMGELISYQTEEASDGKIRATSVMRAGRAMPPRHKNKRAHIDRSSGVAGNILTACALAAIAFVAYTHYFQETQTPVAAITSATSSSGMPYKCDGRTMCSEMRSCSEATYFLEHCPNTKMDGNGDGVPCEQQWCN</sequence>
<dbReference type="InterPro" id="IPR012340">
    <property type="entry name" value="NA-bd_OB-fold"/>
</dbReference>
<dbReference type="EMBL" id="CP063656">
    <property type="protein sequence ID" value="QOW20450.1"/>
    <property type="molecule type" value="Genomic_DNA"/>
</dbReference>
<dbReference type="SUPFAM" id="SSF50249">
    <property type="entry name" value="Nucleic acid-binding proteins"/>
    <property type="match status" value="1"/>
</dbReference>
<dbReference type="Gene3D" id="2.40.50.140">
    <property type="entry name" value="Nucleic acid-binding proteins"/>
    <property type="match status" value="1"/>
</dbReference>
<keyword evidence="3" id="KW-0472">Membrane</keyword>
<evidence type="ECO:0000259" key="4">
    <source>
        <dbReference type="PROSITE" id="PS51857"/>
    </source>
</evidence>
<dbReference type="PANTHER" id="PTHR12962">
    <property type="entry name" value="CALCIUM-REGULATED HEAT STABLE PROTEIN CRHSP-24-RELATED"/>
    <property type="match status" value="1"/>
</dbReference>
<dbReference type="CDD" id="cd04458">
    <property type="entry name" value="CSP_CDS"/>
    <property type="match status" value="1"/>
</dbReference>
<evidence type="ECO:0000256" key="1">
    <source>
        <dbReference type="ARBA" id="ARBA00022553"/>
    </source>
</evidence>
<evidence type="ECO:0000256" key="3">
    <source>
        <dbReference type="SAM" id="Phobius"/>
    </source>
</evidence>
<proteinExistence type="predicted"/>
<keyword evidence="6" id="KW-1185">Reference proteome</keyword>
<dbReference type="InterPro" id="IPR011129">
    <property type="entry name" value="CSD"/>
</dbReference>
<dbReference type="PROSITE" id="PS00352">
    <property type="entry name" value="CSD_1"/>
    <property type="match status" value="1"/>
</dbReference>
<evidence type="ECO:0000313" key="5">
    <source>
        <dbReference type="EMBL" id="QOW20450.1"/>
    </source>
</evidence>
<feature type="transmembrane region" description="Helical" evidence="3">
    <location>
        <begin position="89"/>
        <end position="110"/>
    </location>
</feature>
<keyword evidence="3" id="KW-0812">Transmembrane</keyword>
<accession>A0A7S6ZT19</accession>
<dbReference type="GO" id="GO:0005829">
    <property type="term" value="C:cytosol"/>
    <property type="evidence" value="ECO:0007669"/>
    <property type="project" value="UniProtKB-ARBA"/>
</dbReference>
<feature type="domain" description="CSD" evidence="4">
    <location>
        <begin position="2"/>
        <end position="67"/>
    </location>
</feature>
<dbReference type="InterPro" id="IPR002059">
    <property type="entry name" value="CSP_DNA-bd"/>
</dbReference>
<keyword evidence="3" id="KW-1133">Transmembrane helix</keyword>
<protein>
    <submittedName>
        <fullName evidence="5">Cold shock domain-containing protein</fullName>
    </submittedName>
</protein>
<dbReference type="PANTHER" id="PTHR12962:SF1">
    <property type="entry name" value="COLD SHOCK DOMAIN-CONTAINING PROTEIN CG9705"/>
    <property type="match status" value="1"/>
</dbReference>
<dbReference type="InterPro" id="IPR052069">
    <property type="entry name" value="Ca-reg_mRNA-binding_domain"/>
</dbReference>
<dbReference type="PROSITE" id="PS51857">
    <property type="entry name" value="CSD_2"/>
    <property type="match status" value="1"/>
</dbReference>
<dbReference type="KEGG" id="lcic:INQ41_05385"/>
<dbReference type="InterPro" id="IPR019844">
    <property type="entry name" value="CSD_CS"/>
</dbReference>
<dbReference type="Pfam" id="PF00313">
    <property type="entry name" value="CSD"/>
    <property type="match status" value="1"/>
</dbReference>
<dbReference type="RefSeq" id="WP_193986859.1">
    <property type="nucleotide sequence ID" value="NZ_CP063656.1"/>
</dbReference>
<keyword evidence="1" id="KW-0597">Phosphoprotein</keyword>